<dbReference type="PIRSF" id="PIRSF021350">
    <property type="entry name" value="UCP021350"/>
    <property type="match status" value="1"/>
</dbReference>
<dbReference type="EMBL" id="JXRP01000019">
    <property type="protein sequence ID" value="KIL44232.1"/>
    <property type="molecule type" value="Genomic_DNA"/>
</dbReference>
<dbReference type="STRING" id="889306.KP78_31960"/>
<gene>
    <name evidence="2" type="ORF">KP78_31960</name>
</gene>
<dbReference type="PATRIC" id="fig|889306.3.peg.3210"/>
<reference evidence="2 3" key="1">
    <citation type="submission" date="2015-01" db="EMBL/GenBank/DDBJ databases">
        <title>Genome sequencing of Jeotgalibacillus soli.</title>
        <authorList>
            <person name="Goh K.M."/>
            <person name="Chan K.-G."/>
            <person name="Yaakop A.S."/>
            <person name="Ee R."/>
            <person name="Gan H.M."/>
            <person name="Chan C.S."/>
        </authorList>
    </citation>
    <scope>NUCLEOTIDE SEQUENCE [LARGE SCALE GENOMIC DNA]</scope>
    <source>
        <strain evidence="2 3">P9</strain>
    </source>
</reference>
<organism evidence="2 3">
    <name type="scientific">Jeotgalibacillus soli</name>
    <dbReference type="NCBI Taxonomy" id="889306"/>
    <lineage>
        <taxon>Bacteria</taxon>
        <taxon>Bacillati</taxon>
        <taxon>Bacillota</taxon>
        <taxon>Bacilli</taxon>
        <taxon>Bacillales</taxon>
        <taxon>Caryophanaceae</taxon>
        <taxon>Jeotgalibacillus</taxon>
    </lineage>
</organism>
<dbReference type="RefSeq" id="WP_041090135.1">
    <property type="nucleotide sequence ID" value="NZ_JXRP01000019.1"/>
</dbReference>
<sequence length="374" mass="44393">MTYLEAILLTCFRAFKGDRSHSAVFHLLTGKKTSQTIQDAHLYEVTEFFQVFPSLSRERFDHNVSSLREKGYLLEKGKDRYDITETAKIQVDDFFLNHIFPSNLKGWAYHDQATLFWRRLTLLVQSLSNFNHDEQRFYPVQRDPNIQGWVRKTFNSWKNNRKHWTENLHKELSFICHQETFPDKQDWLIHQLSGYKLVGETLQQLAMHFNVNEDEAHFRFLNIVHYSIGIINNNPQKCRLLRYILQDGIEKSLVLTSSTEKTYHLVKKNKLINEIALLRRLKESTIEDHIIELALMVPDFPIDSYVNPPLQKEIRSVVSRANHSRLREMKEQLPGVSFFQIRLVLVKDRRENNKWKSYLKKYSDTAHSEKGKKK</sequence>
<keyword evidence="3" id="KW-1185">Reference proteome</keyword>
<protein>
    <recommendedName>
        <fullName evidence="1">Helicase Helix-turn-helix domain-containing protein</fullName>
    </recommendedName>
</protein>
<evidence type="ECO:0000313" key="2">
    <source>
        <dbReference type="EMBL" id="KIL44232.1"/>
    </source>
</evidence>
<dbReference type="Proteomes" id="UP000031938">
    <property type="component" value="Unassembled WGS sequence"/>
</dbReference>
<comment type="caution">
    <text evidence="2">The sequence shown here is derived from an EMBL/GenBank/DDBJ whole genome shotgun (WGS) entry which is preliminary data.</text>
</comment>
<feature type="domain" description="Helicase Helix-turn-helix" evidence="1">
    <location>
        <begin position="258"/>
        <end position="345"/>
    </location>
</feature>
<dbReference type="InterPro" id="IPR008308">
    <property type="entry name" value="YpbB-like"/>
</dbReference>
<dbReference type="OrthoDB" id="2354672at2"/>
<accession>A0A0C2V5F2</accession>
<evidence type="ECO:0000313" key="3">
    <source>
        <dbReference type="Proteomes" id="UP000031938"/>
    </source>
</evidence>
<name>A0A0C2V5F2_9BACL</name>
<proteinExistence type="predicted"/>
<evidence type="ECO:0000259" key="1">
    <source>
        <dbReference type="Pfam" id="PF14493"/>
    </source>
</evidence>
<dbReference type="InterPro" id="IPR029491">
    <property type="entry name" value="Helicase_HTH"/>
</dbReference>
<dbReference type="Pfam" id="PF14493">
    <property type="entry name" value="HTH_40"/>
    <property type="match status" value="1"/>
</dbReference>
<dbReference type="AlphaFoldDB" id="A0A0C2V5F2"/>